<evidence type="ECO:0000259" key="4">
    <source>
        <dbReference type="SMART" id="SM00986"/>
    </source>
</evidence>
<keyword evidence="5" id="KW-0326">Glycosidase</keyword>
<keyword evidence="6" id="KW-1185">Reference proteome</keyword>
<comment type="caution">
    <text evidence="5">The sequence shown here is derived from an EMBL/GenBank/DDBJ whole genome shotgun (WGS) entry which is preliminary data.</text>
</comment>
<evidence type="ECO:0000256" key="2">
    <source>
        <dbReference type="ARBA" id="ARBA00022801"/>
    </source>
</evidence>
<dbReference type="Pfam" id="PF03167">
    <property type="entry name" value="UDG"/>
    <property type="match status" value="1"/>
</dbReference>
<dbReference type="InterPro" id="IPR051536">
    <property type="entry name" value="UDG_Type-4/5"/>
</dbReference>
<dbReference type="EC" id="3.2.2.27" evidence="5"/>
<dbReference type="InterPro" id="IPR005122">
    <property type="entry name" value="Uracil-DNA_glycosylase-like"/>
</dbReference>
<evidence type="ECO:0000313" key="6">
    <source>
        <dbReference type="Proteomes" id="UP000730618"/>
    </source>
</evidence>
<evidence type="ECO:0000256" key="3">
    <source>
        <dbReference type="ARBA" id="ARBA00023204"/>
    </source>
</evidence>
<sequence>MQAFRPVILPEEAAPPHAAQCERCELAKQRHRVVWGEGNPDAPVFIVLDNPGSREDREGNPFVCGTRETLQIGMKEAGLDNGLVYVSYLLKCRPVRAYNKPAAREACFPHLQFQFAEKKPQVLFGLGNVVVETLFPGLEADVKSYRGKWHDVQGVPAAFSYHPLAVRRRPVLMKYFIQDLQLVADKVNRMAVE</sequence>
<dbReference type="CDD" id="cd10030">
    <property type="entry name" value="UDG-F4_TTUDGA_SPO1dp_like"/>
    <property type="match status" value="1"/>
</dbReference>
<keyword evidence="1" id="KW-0227">DNA damage</keyword>
<reference evidence="5 6" key="1">
    <citation type="submission" date="2021-06" db="EMBL/GenBank/DDBJ databases">
        <authorList>
            <person name="Criscuolo A."/>
        </authorList>
    </citation>
    <scope>NUCLEOTIDE SEQUENCE [LARGE SCALE GENOMIC DNA]</scope>
    <source>
        <strain evidence="6">CIP 111802</strain>
    </source>
</reference>
<protein>
    <submittedName>
        <fullName evidence="5">Type-4 uracil-DNA glycosylase</fullName>
        <ecNumber evidence="5">3.2.2.27</ecNumber>
    </submittedName>
</protein>
<dbReference type="SMART" id="SM00987">
    <property type="entry name" value="UreE_C"/>
    <property type="match status" value="1"/>
</dbReference>
<dbReference type="PANTHER" id="PTHR33693:SF1">
    <property type="entry name" value="TYPE-4 URACIL-DNA GLYCOSYLASE"/>
    <property type="match status" value="1"/>
</dbReference>
<keyword evidence="2 5" id="KW-0378">Hydrolase</keyword>
<dbReference type="PANTHER" id="PTHR33693">
    <property type="entry name" value="TYPE-5 URACIL-DNA GLYCOSYLASE"/>
    <property type="match status" value="1"/>
</dbReference>
<dbReference type="RefSeq" id="WP_218098539.1">
    <property type="nucleotide sequence ID" value="NZ_CAJVCE010000005.1"/>
</dbReference>
<dbReference type="SMART" id="SM00986">
    <property type="entry name" value="UDG"/>
    <property type="match status" value="1"/>
</dbReference>
<evidence type="ECO:0000313" key="5">
    <source>
        <dbReference type="EMBL" id="CAG7636019.1"/>
    </source>
</evidence>
<gene>
    <name evidence="5" type="primary">udg</name>
    <name evidence="5" type="ORF">PAECIP111802_02207</name>
</gene>
<proteinExistence type="predicted"/>
<keyword evidence="3" id="KW-0234">DNA repair</keyword>
<name>A0ABM8VFU2_9BACL</name>
<feature type="domain" description="Uracil-DNA glycosylase-like" evidence="4">
    <location>
        <begin position="35"/>
        <end position="181"/>
    </location>
</feature>
<organism evidence="5 6">
    <name type="scientific">Paenibacillus allorhizosphaerae</name>
    <dbReference type="NCBI Taxonomy" id="2849866"/>
    <lineage>
        <taxon>Bacteria</taxon>
        <taxon>Bacillati</taxon>
        <taxon>Bacillota</taxon>
        <taxon>Bacilli</taxon>
        <taxon>Bacillales</taxon>
        <taxon>Paenibacillaceae</taxon>
        <taxon>Paenibacillus</taxon>
    </lineage>
</organism>
<accession>A0ABM8VFU2</accession>
<dbReference type="EMBL" id="CAJVCE010000005">
    <property type="protein sequence ID" value="CAG7636019.1"/>
    <property type="molecule type" value="Genomic_DNA"/>
</dbReference>
<evidence type="ECO:0000256" key="1">
    <source>
        <dbReference type="ARBA" id="ARBA00022763"/>
    </source>
</evidence>
<dbReference type="Proteomes" id="UP000730618">
    <property type="component" value="Unassembled WGS sequence"/>
</dbReference>
<dbReference type="GO" id="GO:0004844">
    <property type="term" value="F:uracil DNA N-glycosylase activity"/>
    <property type="evidence" value="ECO:0007669"/>
    <property type="project" value="UniProtKB-EC"/>
</dbReference>